<evidence type="ECO:0000256" key="5">
    <source>
        <dbReference type="ARBA" id="ARBA00023136"/>
    </source>
</evidence>
<feature type="transmembrane region" description="Helical" evidence="7">
    <location>
        <begin position="180"/>
        <end position="198"/>
    </location>
</feature>
<feature type="compositionally biased region" description="Basic and acidic residues" evidence="6">
    <location>
        <begin position="371"/>
        <end position="387"/>
    </location>
</feature>
<evidence type="ECO:0000313" key="10">
    <source>
        <dbReference type="Proteomes" id="UP001642540"/>
    </source>
</evidence>
<comment type="caution">
    <text evidence="9">The sequence shown here is derived from an EMBL/GenBank/DDBJ whole genome shotgun (WGS) entry which is preliminary data.</text>
</comment>
<evidence type="ECO:0000256" key="4">
    <source>
        <dbReference type="ARBA" id="ARBA00022989"/>
    </source>
</evidence>
<feature type="domain" description="G-protein coupled receptors family 1 profile" evidence="8">
    <location>
        <begin position="74"/>
        <end position="336"/>
    </location>
</feature>
<dbReference type="Pfam" id="PF00001">
    <property type="entry name" value="7tm_1"/>
    <property type="match status" value="1"/>
</dbReference>
<feature type="transmembrane region" description="Helical" evidence="7">
    <location>
        <begin position="241"/>
        <end position="262"/>
    </location>
</feature>
<protein>
    <recommendedName>
        <fullName evidence="8">G-protein coupled receptors family 1 profile domain-containing protein</fullName>
    </recommendedName>
</protein>
<dbReference type="CDD" id="cd14978">
    <property type="entry name" value="7tmA_FMRFamide_R-like"/>
    <property type="match status" value="1"/>
</dbReference>
<organism evidence="9 10">
    <name type="scientific">Orchesella dallaii</name>
    <dbReference type="NCBI Taxonomy" id="48710"/>
    <lineage>
        <taxon>Eukaryota</taxon>
        <taxon>Metazoa</taxon>
        <taxon>Ecdysozoa</taxon>
        <taxon>Arthropoda</taxon>
        <taxon>Hexapoda</taxon>
        <taxon>Collembola</taxon>
        <taxon>Entomobryomorpha</taxon>
        <taxon>Entomobryoidea</taxon>
        <taxon>Orchesellidae</taxon>
        <taxon>Orchesellinae</taxon>
        <taxon>Orchesella</taxon>
    </lineage>
</organism>
<keyword evidence="4 7" id="KW-1133">Transmembrane helix</keyword>
<feature type="transmembrane region" description="Helical" evidence="7">
    <location>
        <begin position="148"/>
        <end position="168"/>
    </location>
</feature>
<dbReference type="PROSITE" id="PS50262">
    <property type="entry name" value="G_PROTEIN_RECEP_F1_2"/>
    <property type="match status" value="1"/>
</dbReference>
<dbReference type="SUPFAM" id="SSF81321">
    <property type="entry name" value="Family A G protein-coupled receptor-like"/>
    <property type="match status" value="1"/>
</dbReference>
<evidence type="ECO:0000256" key="6">
    <source>
        <dbReference type="SAM" id="MobiDB-lite"/>
    </source>
</evidence>
<dbReference type="InterPro" id="IPR052954">
    <property type="entry name" value="GPCR-Ligand_Int"/>
</dbReference>
<evidence type="ECO:0000259" key="8">
    <source>
        <dbReference type="PROSITE" id="PS50262"/>
    </source>
</evidence>
<dbReference type="EMBL" id="CAXLJM020000007">
    <property type="protein sequence ID" value="CAL8072564.1"/>
    <property type="molecule type" value="Genomic_DNA"/>
</dbReference>
<reference evidence="9 10" key="1">
    <citation type="submission" date="2024-08" db="EMBL/GenBank/DDBJ databases">
        <authorList>
            <person name="Cucini C."/>
            <person name="Frati F."/>
        </authorList>
    </citation>
    <scope>NUCLEOTIDE SEQUENCE [LARGE SCALE GENOMIC DNA]</scope>
</reference>
<dbReference type="InterPro" id="IPR000276">
    <property type="entry name" value="GPCR_Rhodpsn"/>
</dbReference>
<sequence length="396" mass="45153">MNKTKIIPLYYWTCYFLDSEDGFYPTLDSNTVFKCFAQGKFLTGNGPDGRYYGHIVCDVITLLIYLVGTFGFVTNVLNVFVLRKSLKGTSSLKTLLIILAVFELIACAFAMFFATTVELIMENVTRSEATFYSLKLAHVLYTFGRTTAIYITILVAIERYLVVAFPIQSKSWLSPLKSKIYLTIVIFLSILLTMPWILNTSISKTNTAFVPNTTLANFPYILKATDFGIKMYPKIRLFQLIMNYVAPFPLLLFFNGLLYRSIYMWNKNRQALSRNQKKEIGAAKMFSVVVLILLLCHSVSCVIVFASQYLQAIFRELMLLQMLSVTLSAAINFLVYFGFGKAFRDEFKKLMTSCKSFGGNSLDLEESTQTSRDKETSNSDENKEQRMMKLNQLNKA</sequence>
<comment type="similarity">
    <text evidence="2">Belongs to the G-protein coupled receptor 1 family.</text>
</comment>
<feature type="transmembrane region" description="Helical" evidence="7">
    <location>
        <begin position="94"/>
        <end position="114"/>
    </location>
</feature>
<evidence type="ECO:0000313" key="9">
    <source>
        <dbReference type="EMBL" id="CAL8072564.1"/>
    </source>
</evidence>
<keyword evidence="3 7" id="KW-0812">Transmembrane</keyword>
<dbReference type="PANTHER" id="PTHR46641">
    <property type="entry name" value="FMRFAMIDE RECEPTOR-RELATED"/>
    <property type="match status" value="1"/>
</dbReference>
<dbReference type="PANTHER" id="PTHR46641:SF2">
    <property type="entry name" value="FMRFAMIDE RECEPTOR"/>
    <property type="match status" value="1"/>
</dbReference>
<gene>
    <name evidence="9" type="ORF">ODALV1_LOCUS2229</name>
</gene>
<evidence type="ECO:0000256" key="2">
    <source>
        <dbReference type="ARBA" id="ARBA00010663"/>
    </source>
</evidence>
<proteinExistence type="inferred from homology"/>
<comment type="subcellular location">
    <subcellularLocation>
        <location evidence="1">Membrane</location>
    </subcellularLocation>
</comment>
<accession>A0ABP1PP89</accession>
<dbReference type="InterPro" id="IPR017452">
    <property type="entry name" value="GPCR_Rhodpsn_7TM"/>
</dbReference>
<feature type="transmembrane region" description="Helical" evidence="7">
    <location>
        <begin position="318"/>
        <end position="339"/>
    </location>
</feature>
<evidence type="ECO:0000256" key="7">
    <source>
        <dbReference type="SAM" id="Phobius"/>
    </source>
</evidence>
<feature type="transmembrane region" description="Helical" evidence="7">
    <location>
        <begin position="283"/>
        <end position="306"/>
    </location>
</feature>
<evidence type="ECO:0000256" key="1">
    <source>
        <dbReference type="ARBA" id="ARBA00004370"/>
    </source>
</evidence>
<keyword evidence="10" id="KW-1185">Reference proteome</keyword>
<dbReference type="Proteomes" id="UP001642540">
    <property type="component" value="Unassembled WGS sequence"/>
</dbReference>
<evidence type="ECO:0000256" key="3">
    <source>
        <dbReference type="ARBA" id="ARBA00022692"/>
    </source>
</evidence>
<name>A0ABP1PP89_9HEXA</name>
<dbReference type="Gene3D" id="1.20.1070.10">
    <property type="entry name" value="Rhodopsin 7-helix transmembrane proteins"/>
    <property type="match status" value="1"/>
</dbReference>
<feature type="region of interest" description="Disordered" evidence="6">
    <location>
        <begin position="362"/>
        <end position="396"/>
    </location>
</feature>
<feature type="transmembrane region" description="Helical" evidence="7">
    <location>
        <begin position="51"/>
        <end position="82"/>
    </location>
</feature>
<dbReference type="PRINTS" id="PR00237">
    <property type="entry name" value="GPCRRHODOPSN"/>
</dbReference>
<keyword evidence="5 7" id="KW-0472">Membrane</keyword>